<gene>
    <name evidence="8" type="ORF">AB4874_08695</name>
</gene>
<evidence type="ECO:0000256" key="4">
    <source>
        <dbReference type="PIRNR" id="PIRNR036492"/>
    </source>
</evidence>
<dbReference type="PIRSF" id="PIRSF036492">
    <property type="entry name" value="ALDH"/>
    <property type="match status" value="1"/>
</dbReference>
<dbReference type="Proteomes" id="UP001557465">
    <property type="component" value="Unassembled WGS sequence"/>
</dbReference>
<evidence type="ECO:0000256" key="2">
    <source>
        <dbReference type="ARBA" id="ARBA00023002"/>
    </source>
</evidence>
<reference evidence="8 9" key="1">
    <citation type="journal article" date="2011" name="Int. J. Syst. Evol. Microbiol.">
        <title>Zhongshania antarctica gen. nov., sp. nov. and Zhongshania guokunii sp. nov., gammaproteobacteria respectively isolated from coastal attached (fast) ice and surface seawater of the Antarctic.</title>
        <authorList>
            <person name="Li H.J."/>
            <person name="Zhang X.Y."/>
            <person name="Chen C.X."/>
            <person name="Zhang Y.J."/>
            <person name="Gao Z.M."/>
            <person name="Yu Y."/>
            <person name="Chen X.L."/>
            <person name="Chen B."/>
            <person name="Zhang Y.Z."/>
        </authorList>
    </citation>
    <scope>NUCLEOTIDE SEQUENCE [LARGE SCALE GENOMIC DNA]</scope>
    <source>
        <strain evidence="8 9">15-R06ZXC-3</strain>
    </source>
</reference>
<feature type="domain" description="Aldehyde dehydrogenase" evidence="7">
    <location>
        <begin position="31"/>
        <end position="445"/>
    </location>
</feature>
<dbReference type="InterPro" id="IPR029510">
    <property type="entry name" value="Ald_DH_CS_GLU"/>
</dbReference>
<dbReference type="InterPro" id="IPR016162">
    <property type="entry name" value="Ald_DH_N"/>
</dbReference>
<dbReference type="PANTHER" id="PTHR43570">
    <property type="entry name" value="ALDEHYDE DEHYDROGENASE"/>
    <property type="match status" value="1"/>
</dbReference>
<proteinExistence type="inferred from homology"/>
<dbReference type="SUPFAM" id="SSF53720">
    <property type="entry name" value="ALDH-like"/>
    <property type="match status" value="1"/>
</dbReference>
<organism evidence="8 9">
    <name type="scientific">Thioclava arctica</name>
    <dbReference type="NCBI Taxonomy" id="3238301"/>
    <lineage>
        <taxon>Bacteria</taxon>
        <taxon>Pseudomonadati</taxon>
        <taxon>Pseudomonadota</taxon>
        <taxon>Alphaproteobacteria</taxon>
        <taxon>Rhodobacterales</taxon>
        <taxon>Paracoccaceae</taxon>
        <taxon>Thioclava</taxon>
    </lineage>
</organism>
<keyword evidence="9" id="KW-1185">Reference proteome</keyword>
<feature type="active site" evidence="5">
    <location>
        <position position="219"/>
    </location>
</feature>
<dbReference type="PROSITE" id="PS00687">
    <property type="entry name" value="ALDEHYDE_DEHYDR_GLU"/>
    <property type="match status" value="1"/>
</dbReference>
<evidence type="ECO:0000256" key="5">
    <source>
        <dbReference type="PROSITE-ProRule" id="PRU10007"/>
    </source>
</evidence>
<dbReference type="InterPro" id="IPR016160">
    <property type="entry name" value="Ald_DH_CS_CYS"/>
</dbReference>
<comment type="caution">
    <text evidence="8">The sequence shown here is derived from an EMBL/GenBank/DDBJ whole genome shotgun (WGS) entry which is preliminary data.</text>
</comment>
<accession>A0ABV3TJI1</accession>
<evidence type="ECO:0000256" key="3">
    <source>
        <dbReference type="ARBA" id="ARBA00023027"/>
    </source>
</evidence>
<keyword evidence="2 4" id="KW-0560">Oxidoreductase</keyword>
<dbReference type="PROSITE" id="PS00070">
    <property type="entry name" value="ALDEHYDE_DEHYDR_CYS"/>
    <property type="match status" value="1"/>
</dbReference>
<evidence type="ECO:0000313" key="8">
    <source>
        <dbReference type="EMBL" id="MEX1661728.1"/>
    </source>
</evidence>
<name>A0ABV3TJI1_9RHOB</name>
<dbReference type="Gene3D" id="3.40.309.10">
    <property type="entry name" value="Aldehyde Dehydrogenase, Chain A, domain 2"/>
    <property type="match status" value="1"/>
</dbReference>
<evidence type="ECO:0000256" key="6">
    <source>
        <dbReference type="RuleBase" id="RU003345"/>
    </source>
</evidence>
<dbReference type="InterPro" id="IPR012394">
    <property type="entry name" value="Aldehyde_DH_NAD(P)"/>
</dbReference>
<dbReference type="Gene3D" id="3.40.605.10">
    <property type="entry name" value="Aldehyde Dehydrogenase, Chain A, domain 1"/>
    <property type="match status" value="1"/>
</dbReference>
<dbReference type="InterPro" id="IPR015590">
    <property type="entry name" value="Aldehyde_DH_dom"/>
</dbReference>
<dbReference type="InterPro" id="IPR016163">
    <property type="entry name" value="Ald_DH_C"/>
</dbReference>
<dbReference type="EMBL" id="JBFRYC010000004">
    <property type="protein sequence ID" value="MEX1661728.1"/>
    <property type="molecule type" value="Genomic_DNA"/>
</dbReference>
<evidence type="ECO:0000259" key="7">
    <source>
        <dbReference type="Pfam" id="PF00171"/>
    </source>
</evidence>
<keyword evidence="3" id="KW-0520">NAD</keyword>
<dbReference type="RefSeq" id="WP_368391702.1">
    <property type="nucleotide sequence ID" value="NZ_JBFRYC010000004.1"/>
</dbReference>
<evidence type="ECO:0000256" key="1">
    <source>
        <dbReference type="ARBA" id="ARBA00009986"/>
    </source>
</evidence>
<dbReference type="PANTHER" id="PTHR43570:SF20">
    <property type="entry name" value="ALDEHYDE DEHYDROGENASE ALDX-RELATED"/>
    <property type="match status" value="1"/>
</dbReference>
<comment type="similarity">
    <text evidence="1 4 6">Belongs to the aldehyde dehydrogenase family.</text>
</comment>
<protein>
    <recommendedName>
        <fullName evidence="4">Aldehyde dehydrogenase</fullName>
    </recommendedName>
</protein>
<sequence>MDGGPQTQEAQLRKMFRRLSMGNAERRTHFGYSERRAALLALRKTLREFEGPIIAALAQDFGKPETEVRLTEIMAVQAEISHALRHLKRWMRPRKVASTLVSFGTRARIVPQPKGTALIISPWNYPVTLALGPLVSALAAGCSAVIKPSELAPASAAVVAQIVAEALPEDLVSVCEGGVEVSELLLDLPFDHIFFTGSPRVGKIVMQAAAKNLTSVTLELGGKSPVIVGAGADIKRAAKMTAWGKFANAGQTCIAPDHVFVAKSVETQFLAELKAAIAKMYGRDEAAQAASRDFARIINPSHFERLSGLIAQAEAAGARKLTGGASDAQSRYIAPTVLMGTDSQMGVERDEIFGPVLPVIPYDRLDGVLARIEAGPRPLALYLFERDRAVIDQVSRSSISGALGVNLTLVHFLHLNLPFGGIGNSGLGAAHGIWGFNAFSYEKSVLENRFAPIAPLMPPYRGARKRLVRVMARVLGR</sequence>
<evidence type="ECO:0000313" key="9">
    <source>
        <dbReference type="Proteomes" id="UP001557465"/>
    </source>
</evidence>
<dbReference type="InterPro" id="IPR016161">
    <property type="entry name" value="Ald_DH/histidinol_DH"/>
</dbReference>
<dbReference type="Pfam" id="PF00171">
    <property type="entry name" value="Aldedh"/>
    <property type="match status" value="1"/>
</dbReference>